<sequence>MPTTPIAQALPVWTQEPLARALQARCVGHPPAGASLPPAADSNVTSSELRHACHAQNSLEACAAEPSSGAGGVEPLAAGAVLEVAPTYMRLEGFAGSLRPGAPITIRARLYNGLGQPVHHDTLAFTVRIALEPRNRLANASLAPTASSSNSSDNGSSSGSSDGSHLLAAPQRPWQDARLAQLDPNAASGGSLEVHVVNGVATWPYFTVRGWPGMYDLVLTAAAKEDPTLYQVAALRQEITLLHCPAGTALDLSEAQQPGAQPSWLGCSRCGRGRVALWRDERPTVWELDTANYTLRMKDMAERAAAGDASCMPCPAHATCLGEALMVPEGGHWHSAHDSTVFHKCPNEDAPRPWAGLPAAAPADLRVAIVHVQYYIMITRLPIAYPDVISNMRATLSALTGAESTVAFSYGCLFPGLRSDGQARAQLLGALAAPIAVVVASVALWGLRRSFRARCADAATQWAALVAHLNRLDSSVGAAAQLRIFFRLALFILYPSWAQSALSVFACYMVDRGDGSKAPCSWLPGGTATGCGICSSSASPALTGPIGVAAVLLGSLLPPLSFFLLLRRHRSELNDPSVQDRYGFLYLRYRAKYYWWESVLMLEELTLVAVEVFGRTLRCPLIYVLEFQSLCVLSLTLTLSLFFVVSDDIGADAASAVALIILVINIALLVGLLWRSVRALHAIIDAVADHPLSVLRFRMNNSWPRSFGDAAKAVSSLGCYGEPKVAQNEKAVGKWIDDEGGKPEDGSAANKTPESPAKKPVKKALVLVRALTLRTLSRVGVDVVLTEDDKSPRVDFSV</sequence>
<dbReference type="Proteomes" id="UP000075714">
    <property type="component" value="Unassembled WGS sequence"/>
</dbReference>
<keyword evidence="2" id="KW-1133">Transmembrane helix</keyword>
<dbReference type="PANTHER" id="PTHR19862">
    <property type="entry name" value="WD REPEAT-CONTAINING PROTEIN 48"/>
    <property type="match status" value="1"/>
</dbReference>
<evidence type="ECO:0000313" key="3">
    <source>
        <dbReference type="EMBL" id="KXZ54362.1"/>
    </source>
</evidence>
<dbReference type="GO" id="GO:0000724">
    <property type="term" value="P:double-strand break repair via homologous recombination"/>
    <property type="evidence" value="ECO:0007669"/>
    <property type="project" value="TreeGrafter"/>
</dbReference>
<evidence type="ECO:0008006" key="5">
    <source>
        <dbReference type="Google" id="ProtNLM"/>
    </source>
</evidence>
<evidence type="ECO:0000256" key="1">
    <source>
        <dbReference type="SAM" id="MobiDB-lite"/>
    </source>
</evidence>
<keyword evidence="2" id="KW-0812">Transmembrane</keyword>
<feature type="compositionally biased region" description="Low complexity" evidence="1">
    <location>
        <begin position="147"/>
        <end position="164"/>
    </location>
</feature>
<accession>A0A150GXE7</accession>
<feature type="compositionally biased region" description="Basic and acidic residues" evidence="1">
    <location>
        <begin position="736"/>
        <end position="745"/>
    </location>
</feature>
<feature type="transmembrane region" description="Helical" evidence="2">
    <location>
        <begin position="427"/>
        <end position="447"/>
    </location>
</feature>
<feature type="transmembrane region" description="Helical" evidence="2">
    <location>
        <begin position="484"/>
        <end position="506"/>
    </location>
</feature>
<gene>
    <name evidence="3" type="ORF">GPECTOR_5g442</name>
</gene>
<dbReference type="EMBL" id="LSYV01000006">
    <property type="protein sequence ID" value="KXZ54362.1"/>
    <property type="molecule type" value="Genomic_DNA"/>
</dbReference>
<keyword evidence="4" id="KW-1185">Reference proteome</keyword>
<dbReference type="OrthoDB" id="551156at2759"/>
<dbReference type="PANTHER" id="PTHR19862:SF14">
    <property type="entry name" value="WD REPEAT-CONTAINING PROTEIN 48"/>
    <property type="match status" value="1"/>
</dbReference>
<dbReference type="InterPro" id="IPR051246">
    <property type="entry name" value="WDR48"/>
</dbReference>
<evidence type="ECO:0000313" key="4">
    <source>
        <dbReference type="Proteomes" id="UP000075714"/>
    </source>
</evidence>
<feature type="region of interest" description="Disordered" evidence="1">
    <location>
        <begin position="736"/>
        <end position="761"/>
    </location>
</feature>
<protein>
    <recommendedName>
        <fullName evidence="5">TRP C-terminal domain-containing protein</fullName>
    </recommendedName>
</protein>
<feature type="region of interest" description="Disordered" evidence="1">
    <location>
        <begin position="141"/>
        <end position="167"/>
    </location>
</feature>
<evidence type="ECO:0000256" key="2">
    <source>
        <dbReference type="SAM" id="Phobius"/>
    </source>
</evidence>
<feature type="transmembrane region" description="Helical" evidence="2">
    <location>
        <begin position="546"/>
        <end position="566"/>
    </location>
</feature>
<dbReference type="GO" id="GO:0043130">
    <property type="term" value="F:ubiquitin binding"/>
    <property type="evidence" value="ECO:0007669"/>
    <property type="project" value="TreeGrafter"/>
</dbReference>
<dbReference type="AlphaFoldDB" id="A0A150GXE7"/>
<proteinExistence type="predicted"/>
<organism evidence="3 4">
    <name type="scientific">Gonium pectorale</name>
    <name type="common">Green alga</name>
    <dbReference type="NCBI Taxonomy" id="33097"/>
    <lineage>
        <taxon>Eukaryota</taxon>
        <taxon>Viridiplantae</taxon>
        <taxon>Chlorophyta</taxon>
        <taxon>core chlorophytes</taxon>
        <taxon>Chlorophyceae</taxon>
        <taxon>CS clade</taxon>
        <taxon>Chlamydomonadales</taxon>
        <taxon>Volvocaceae</taxon>
        <taxon>Gonium</taxon>
    </lineage>
</organism>
<keyword evidence="2" id="KW-0472">Membrane</keyword>
<reference evidence="4" key="1">
    <citation type="journal article" date="2016" name="Nat. Commun.">
        <title>The Gonium pectorale genome demonstrates co-option of cell cycle regulation during the evolution of multicellularity.</title>
        <authorList>
            <person name="Hanschen E.R."/>
            <person name="Marriage T.N."/>
            <person name="Ferris P.J."/>
            <person name="Hamaji T."/>
            <person name="Toyoda A."/>
            <person name="Fujiyama A."/>
            <person name="Neme R."/>
            <person name="Noguchi H."/>
            <person name="Minakuchi Y."/>
            <person name="Suzuki M."/>
            <person name="Kawai-Toyooka H."/>
            <person name="Smith D.R."/>
            <person name="Sparks H."/>
            <person name="Anderson J."/>
            <person name="Bakaric R."/>
            <person name="Luria V."/>
            <person name="Karger A."/>
            <person name="Kirschner M.W."/>
            <person name="Durand P.M."/>
            <person name="Michod R.E."/>
            <person name="Nozaki H."/>
            <person name="Olson B.J."/>
        </authorList>
    </citation>
    <scope>NUCLEOTIDE SEQUENCE [LARGE SCALE GENOMIC DNA]</scope>
    <source>
        <strain evidence="4">NIES-2863</strain>
    </source>
</reference>
<name>A0A150GXE7_GONPE</name>
<comment type="caution">
    <text evidence="3">The sequence shown here is derived from an EMBL/GenBank/DDBJ whole genome shotgun (WGS) entry which is preliminary data.</text>
</comment>
<feature type="transmembrane region" description="Helical" evidence="2">
    <location>
        <begin position="621"/>
        <end position="644"/>
    </location>
</feature>
<feature type="transmembrane region" description="Helical" evidence="2">
    <location>
        <begin position="656"/>
        <end position="674"/>
    </location>
</feature>